<sequence length="241" mass="28535">MFTLEYSYWFDYMLPGLERMSLPIPLGGTSNHFVTEKLRELGKWDPFNVTEDADLGIRAFAKGYKVALLNSTTYEEANNEYFNWIRQRSRWIKGYMQTYLVHMRNPFKLIKKVGFKGFFAFNFFIGAIPVTFIAYPILICLFIIYLFFDGASIKEIFPPWVMYISLFNFFAGNMLIVYINMVAVFKRRYYGLILLATLNPVYWLLHSISAYKALWQLIYNPFYWEKTVHGLTKIGFKEKNV</sequence>
<dbReference type="GO" id="GO:0016020">
    <property type="term" value="C:membrane"/>
    <property type="evidence" value="ECO:0007669"/>
    <property type="project" value="UniProtKB-SubCell"/>
</dbReference>
<evidence type="ECO:0000256" key="6">
    <source>
        <dbReference type="ARBA" id="ARBA00023136"/>
    </source>
</evidence>
<gene>
    <name evidence="9" type="ORF">DHW03_16320</name>
</gene>
<dbReference type="PANTHER" id="PTHR43867">
    <property type="entry name" value="CELLULOSE SYNTHASE CATALYTIC SUBUNIT A [UDP-FORMING]"/>
    <property type="match status" value="1"/>
</dbReference>
<accession>A0A317EJ47</accession>
<proteinExistence type="predicted"/>
<keyword evidence="10" id="KW-1185">Reference proteome</keyword>
<feature type="domain" description="Glycosyltransferase 2-like" evidence="8">
    <location>
        <begin position="24"/>
        <end position="146"/>
    </location>
</feature>
<dbReference type="Gene3D" id="3.90.550.10">
    <property type="entry name" value="Spore Coat Polysaccharide Biosynthesis Protein SpsA, Chain A"/>
    <property type="match status" value="1"/>
</dbReference>
<dbReference type="SUPFAM" id="SSF53448">
    <property type="entry name" value="Nucleotide-diphospho-sugar transferases"/>
    <property type="match status" value="1"/>
</dbReference>
<evidence type="ECO:0000256" key="3">
    <source>
        <dbReference type="ARBA" id="ARBA00022679"/>
    </source>
</evidence>
<reference evidence="9 10" key="1">
    <citation type="submission" date="2018-05" db="EMBL/GenBank/DDBJ databases">
        <title>Pedobacter paludis sp. nov., isolated from wetland soil.</title>
        <authorList>
            <person name="Zhang Y."/>
            <person name="Wang G."/>
        </authorList>
    </citation>
    <scope>NUCLEOTIDE SEQUENCE [LARGE SCALE GENOMIC DNA]</scope>
    <source>
        <strain evidence="9 10">KCTC22721</strain>
    </source>
</reference>
<evidence type="ECO:0000259" key="8">
    <source>
        <dbReference type="Pfam" id="PF13632"/>
    </source>
</evidence>
<dbReference type="PANTHER" id="PTHR43867:SF2">
    <property type="entry name" value="CELLULOSE SYNTHASE CATALYTIC SUBUNIT A [UDP-FORMING]"/>
    <property type="match status" value="1"/>
</dbReference>
<dbReference type="Pfam" id="PF13632">
    <property type="entry name" value="Glyco_trans_2_3"/>
    <property type="match status" value="1"/>
</dbReference>
<dbReference type="EMBL" id="QGNZ01000004">
    <property type="protein sequence ID" value="PWS26345.1"/>
    <property type="molecule type" value="Genomic_DNA"/>
</dbReference>
<dbReference type="InterPro" id="IPR001173">
    <property type="entry name" value="Glyco_trans_2-like"/>
</dbReference>
<feature type="transmembrane region" description="Helical" evidence="7">
    <location>
        <begin position="189"/>
        <end position="205"/>
    </location>
</feature>
<comment type="subcellular location">
    <subcellularLocation>
        <location evidence="1">Membrane</location>
        <topology evidence="1">Multi-pass membrane protein</topology>
    </subcellularLocation>
</comment>
<dbReference type="OrthoDB" id="9768769at2"/>
<feature type="transmembrane region" description="Helical" evidence="7">
    <location>
        <begin position="160"/>
        <end position="182"/>
    </location>
</feature>
<evidence type="ECO:0000256" key="1">
    <source>
        <dbReference type="ARBA" id="ARBA00004141"/>
    </source>
</evidence>
<keyword evidence="2" id="KW-0328">Glycosyltransferase</keyword>
<dbReference type="Proteomes" id="UP000245379">
    <property type="component" value="Unassembled WGS sequence"/>
</dbReference>
<dbReference type="InterPro" id="IPR050321">
    <property type="entry name" value="Glycosyltr_2/OpgH_subfam"/>
</dbReference>
<evidence type="ECO:0000256" key="2">
    <source>
        <dbReference type="ARBA" id="ARBA00022676"/>
    </source>
</evidence>
<evidence type="ECO:0000256" key="4">
    <source>
        <dbReference type="ARBA" id="ARBA00022692"/>
    </source>
</evidence>
<evidence type="ECO:0000313" key="10">
    <source>
        <dbReference type="Proteomes" id="UP000245379"/>
    </source>
</evidence>
<keyword evidence="3" id="KW-0808">Transferase</keyword>
<organism evidence="9 10">
    <name type="scientific">Pedobacter yonginense</name>
    <dbReference type="NCBI Taxonomy" id="651869"/>
    <lineage>
        <taxon>Bacteria</taxon>
        <taxon>Pseudomonadati</taxon>
        <taxon>Bacteroidota</taxon>
        <taxon>Sphingobacteriia</taxon>
        <taxon>Sphingobacteriales</taxon>
        <taxon>Sphingobacteriaceae</taxon>
        <taxon>Pedobacter</taxon>
    </lineage>
</organism>
<dbReference type="GO" id="GO:0016757">
    <property type="term" value="F:glycosyltransferase activity"/>
    <property type="evidence" value="ECO:0007669"/>
    <property type="project" value="UniProtKB-KW"/>
</dbReference>
<dbReference type="AlphaFoldDB" id="A0A317EJ47"/>
<keyword evidence="4 7" id="KW-0812">Transmembrane</keyword>
<dbReference type="InterPro" id="IPR029044">
    <property type="entry name" value="Nucleotide-diphossugar_trans"/>
</dbReference>
<name>A0A317EJ47_9SPHI</name>
<keyword evidence="6 7" id="KW-0472">Membrane</keyword>
<evidence type="ECO:0000256" key="7">
    <source>
        <dbReference type="SAM" id="Phobius"/>
    </source>
</evidence>
<comment type="caution">
    <text evidence="9">The sequence shown here is derived from an EMBL/GenBank/DDBJ whole genome shotgun (WGS) entry which is preliminary data.</text>
</comment>
<evidence type="ECO:0000256" key="5">
    <source>
        <dbReference type="ARBA" id="ARBA00022989"/>
    </source>
</evidence>
<feature type="transmembrane region" description="Helical" evidence="7">
    <location>
        <begin position="118"/>
        <end position="148"/>
    </location>
</feature>
<evidence type="ECO:0000313" key="9">
    <source>
        <dbReference type="EMBL" id="PWS26345.1"/>
    </source>
</evidence>
<keyword evidence="5 7" id="KW-1133">Transmembrane helix</keyword>
<protein>
    <recommendedName>
        <fullName evidence="8">Glycosyltransferase 2-like domain-containing protein</fullName>
    </recommendedName>
</protein>